<dbReference type="Proteomes" id="UP000254031">
    <property type="component" value="Unassembled WGS sequence"/>
</dbReference>
<evidence type="ECO:0000313" key="2">
    <source>
        <dbReference type="Proteomes" id="UP000254031"/>
    </source>
</evidence>
<dbReference type="RefSeq" id="WP_235658948.1">
    <property type="nucleotide sequence ID" value="NZ_UGPL01000007.1"/>
</dbReference>
<evidence type="ECO:0000313" key="1">
    <source>
        <dbReference type="EMBL" id="STY91700.1"/>
    </source>
</evidence>
<protein>
    <submittedName>
        <fullName evidence="1">Uncharacterized protein</fullName>
    </submittedName>
</protein>
<sequence length="75" mass="8721">MKEAIKMQFDQSSHRKIGRIFYAMNYVSSIIKSFPKDYLLDVEVSSDGVNFENKVQLGIDQYPILFSENIILVEE</sequence>
<reference evidence="1 2" key="1">
    <citation type="submission" date="2018-06" db="EMBL/GenBank/DDBJ databases">
        <authorList>
            <consortium name="Pathogen Informatics"/>
            <person name="Doyle S."/>
        </authorList>
    </citation>
    <scope>NUCLEOTIDE SEQUENCE [LARGE SCALE GENOMIC DNA]</scope>
    <source>
        <strain evidence="1 2">NCTC9380</strain>
    </source>
</reference>
<dbReference type="EMBL" id="UGPL01000007">
    <property type="protein sequence ID" value="STY91700.1"/>
    <property type="molecule type" value="Genomic_DNA"/>
</dbReference>
<dbReference type="AlphaFoldDB" id="A0A378PTQ8"/>
<accession>A0A378PTQ8</accession>
<name>A0A378PTQ8_MANHA</name>
<organism evidence="1 2">
    <name type="scientific">Mannheimia haemolytica</name>
    <name type="common">Pasteurella haemolytica</name>
    <dbReference type="NCBI Taxonomy" id="75985"/>
    <lineage>
        <taxon>Bacteria</taxon>
        <taxon>Pseudomonadati</taxon>
        <taxon>Pseudomonadota</taxon>
        <taxon>Gammaproteobacteria</taxon>
        <taxon>Pasteurellales</taxon>
        <taxon>Pasteurellaceae</taxon>
        <taxon>Mannheimia</taxon>
    </lineage>
</organism>
<proteinExistence type="predicted"/>
<gene>
    <name evidence="1" type="ORF">NCTC9380_02952</name>
</gene>